<dbReference type="GO" id="GO:0016787">
    <property type="term" value="F:hydrolase activity"/>
    <property type="evidence" value="ECO:0007669"/>
    <property type="project" value="UniProtKB-KW"/>
</dbReference>
<dbReference type="InterPro" id="IPR002053">
    <property type="entry name" value="Glyco_hydro_25"/>
</dbReference>
<name>A0ABS8Z5V1_9PSEU</name>
<accession>A0ABS8Z5V1</accession>
<comment type="similarity">
    <text evidence="1">Belongs to the glycosyl hydrolase 25 family.</text>
</comment>
<sequence length="207" mass="22700">MVDITGVDVAVWQGDIDFTALAGGTALRFAYIRLCKGLNEFDTKAVQNMRGFAQIGVPFGLYHRIDTTQGSPEQHALYFLSCLRQVLDEAPAPHLAHALDYENDVMGGGPWCRSYMAGVRGVTGDRRYVLYSSGSWFGKQIGPEAYADPEVKLWVADTGKWTGATPGNPKFKHPQSVIHQYSHEGRVPGIGPNCDLDMLIGPMPVRS</sequence>
<evidence type="ECO:0000313" key="3">
    <source>
        <dbReference type="Proteomes" id="UP001521150"/>
    </source>
</evidence>
<dbReference type="Pfam" id="PF01183">
    <property type="entry name" value="Glyco_hydro_25"/>
    <property type="match status" value="1"/>
</dbReference>
<dbReference type="PROSITE" id="PS51904">
    <property type="entry name" value="GLYCOSYL_HYDROL_F25_2"/>
    <property type="match status" value="1"/>
</dbReference>
<protein>
    <submittedName>
        <fullName evidence="2">Glycoside hydrolase family 25 protein</fullName>
    </submittedName>
</protein>
<dbReference type="Gene3D" id="3.20.20.80">
    <property type="entry name" value="Glycosidases"/>
    <property type="match status" value="1"/>
</dbReference>
<dbReference type="Proteomes" id="UP001521150">
    <property type="component" value="Unassembled WGS sequence"/>
</dbReference>
<dbReference type="SUPFAM" id="SSF51445">
    <property type="entry name" value="(Trans)glycosidases"/>
    <property type="match status" value="1"/>
</dbReference>
<dbReference type="PANTHER" id="PTHR34135:SF2">
    <property type="entry name" value="LYSOZYME"/>
    <property type="match status" value="1"/>
</dbReference>
<evidence type="ECO:0000313" key="2">
    <source>
        <dbReference type="EMBL" id="MCE7003185.1"/>
    </source>
</evidence>
<dbReference type="RefSeq" id="WP_233724740.1">
    <property type="nucleotide sequence ID" value="NZ_JAJVCN010000001.1"/>
</dbReference>
<proteinExistence type="inferred from homology"/>
<dbReference type="PANTHER" id="PTHR34135">
    <property type="entry name" value="LYSOZYME"/>
    <property type="match status" value="1"/>
</dbReference>
<dbReference type="InterPro" id="IPR017853">
    <property type="entry name" value="GH"/>
</dbReference>
<comment type="caution">
    <text evidence="2">The sequence shown here is derived from an EMBL/GenBank/DDBJ whole genome shotgun (WGS) entry which is preliminary data.</text>
</comment>
<keyword evidence="3" id="KW-1185">Reference proteome</keyword>
<evidence type="ECO:0000256" key="1">
    <source>
        <dbReference type="ARBA" id="ARBA00010646"/>
    </source>
</evidence>
<keyword evidence="2" id="KW-0378">Hydrolase</keyword>
<organism evidence="2 3">
    <name type="scientific">Kibdelosporangium philippinense</name>
    <dbReference type="NCBI Taxonomy" id="211113"/>
    <lineage>
        <taxon>Bacteria</taxon>
        <taxon>Bacillati</taxon>
        <taxon>Actinomycetota</taxon>
        <taxon>Actinomycetes</taxon>
        <taxon>Pseudonocardiales</taxon>
        <taxon>Pseudonocardiaceae</taxon>
        <taxon>Kibdelosporangium</taxon>
    </lineage>
</organism>
<dbReference type="CDD" id="cd00599">
    <property type="entry name" value="GH25_muramidase"/>
    <property type="match status" value="1"/>
</dbReference>
<reference evidence="2 3" key="1">
    <citation type="submission" date="2021-12" db="EMBL/GenBank/DDBJ databases">
        <title>Genome sequence of Kibdelosporangium philippinense ATCC 49844.</title>
        <authorList>
            <person name="Fedorov E.A."/>
            <person name="Omeragic M."/>
            <person name="Shalygina K.F."/>
            <person name="Maclea K.S."/>
        </authorList>
    </citation>
    <scope>NUCLEOTIDE SEQUENCE [LARGE SCALE GENOMIC DNA]</scope>
    <source>
        <strain evidence="2 3">ATCC 49844</strain>
    </source>
</reference>
<gene>
    <name evidence="2" type="ORF">LWC34_10130</name>
</gene>
<dbReference type="EMBL" id="JAJVCN010000001">
    <property type="protein sequence ID" value="MCE7003185.1"/>
    <property type="molecule type" value="Genomic_DNA"/>
</dbReference>